<dbReference type="GO" id="GO:0071949">
    <property type="term" value="F:FAD binding"/>
    <property type="evidence" value="ECO:0007669"/>
    <property type="project" value="InterPro"/>
</dbReference>
<evidence type="ECO:0000256" key="7">
    <source>
        <dbReference type="PIRSR" id="PIRSR000189-1"/>
    </source>
</evidence>
<evidence type="ECO:0000259" key="8">
    <source>
        <dbReference type="Pfam" id="PF01266"/>
    </source>
</evidence>
<dbReference type="PANTHER" id="PTHR11530:SF11">
    <property type="entry name" value="D-ASPARTATE OXIDASE"/>
    <property type="match status" value="1"/>
</dbReference>
<keyword evidence="5 7" id="KW-0274">FAD</keyword>
<dbReference type="SUPFAM" id="SSF54373">
    <property type="entry name" value="FAD-linked reductases, C-terminal domain"/>
    <property type="match status" value="1"/>
</dbReference>
<evidence type="ECO:0000256" key="5">
    <source>
        <dbReference type="ARBA" id="ARBA00022827"/>
    </source>
</evidence>
<feature type="binding site" evidence="7">
    <location>
        <position position="186"/>
    </location>
    <ligand>
        <name>FAD</name>
        <dbReference type="ChEBI" id="CHEBI:57692"/>
    </ligand>
</feature>
<dbReference type="EMBL" id="JAZDUA010000730">
    <property type="protein sequence ID" value="KAK7789601.1"/>
    <property type="molecule type" value="Genomic_DNA"/>
</dbReference>
<feature type="binding site" evidence="7">
    <location>
        <position position="312"/>
    </location>
    <ligand>
        <name>D-dopa</name>
        <dbReference type="ChEBI" id="CHEBI:149689"/>
    </ligand>
</feature>
<evidence type="ECO:0000256" key="4">
    <source>
        <dbReference type="ARBA" id="ARBA00022630"/>
    </source>
</evidence>
<organism evidence="9 10">
    <name type="scientific">Gryllus longicercus</name>
    <dbReference type="NCBI Taxonomy" id="2509291"/>
    <lineage>
        <taxon>Eukaryota</taxon>
        <taxon>Metazoa</taxon>
        <taxon>Ecdysozoa</taxon>
        <taxon>Arthropoda</taxon>
        <taxon>Hexapoda</taxon>
        <taxon>Insecta</taxon>
        <taxon>Pterygota</taxon>
        <taxon>Neoptera</taxon>
        <taxon>Polyneoptera</taxon>
        <taxon>Orthoptera</taxon>
        <taxon>Ensifera</taxon>
        <taxon>Gryllidea</taxon>
        <taxon>Grylloidea</taxon>
        <taxon>Gryllidae</taxon>
        <taxon>Gryllinae</taxon>
        <taxon>Gryllus</taxon>
    </lineage>
</organism>
<dbReference type="SUPFAM" id="SSF51971">
    <property type="entry name" value="Nucleotide-binding domain"/>
    <property type="match status" value="1"/>
</dbReference>
<dbReference type="GO" id="GO:0005782">
    <property type="term" value="C:peroxisomal matrix"/>
    <property type="evidence" value="ECO:0007669"/>
    <property type="project" value="UniProtKB-SubCell"/>
</dbReference>
<accession>A0AAN9VDU4</accession>
<dbReference type="Pfam" id="PF01266">
    <property type="entry name" value="DAO"/>
    <property type="match status" value="1"/>
</dbReference>
<evidence type="ECO:0000313" key="10">
    <source>
        <dbReference type="Proteomes" id="UP001378592"/>
    </source>
</evidence>
<dbReference type="Gene3D" id="3.40.50.720">
    <property type="entry name" value="NAD(P)-binding Rossmann-like Domain"/>
    <property type="match status" value="1"/>
</dbReference>
<reference evidence="9 10" key="1">
    <citation type="submission" date="2024-03" db="EMBL/GenBank/DDBJ databases">
        <title>The genome assembly and annotation of the cricket Gryllus longicercus Weissman &amp; Gray.</title>
        <authorList>
            <person name="Szrajer S."/>
            <person name="Gray D."/>
            <person name="Ylla G."/>
        </authorList>
    </citation>
    <scope>NUCLEOTIDE SEQUENCE [LARGE SCALE GENOMIC DNA]</scope>
    <source>
        <strain evidence="9">DAG 2021-001</strain>
        <tissue evidence="9">Whole body minus gut</tissue>
    </source>
</reference>
<comment type="similarity">
    <text evidence="3">Belongs to the DAMOX/DASOX family.</text>
</comment>
<dbReference type="InterPro" id="IPR006076">
    <property type="entry name" value="FAD-dep_OxRdtase"/>
</dbReference>
<keyword evidence="4" id="KW-0285">Flavoprotein</keyword>
<evidence type="ECO:0000256" key="2">
    <source>
        <dbReference type="ARBA" id="ARBA00004253"/>
    </source>
</evidence>
<dbReference type="GO" id="GO:0003884">
    <property type="term" value="F:D-amino-acid oxidase activity"/>
    <property type="evidence" value="ECO:0007669"/>
    <property type="project" value="InterPro"/>
</dbReference>
<evidence type="ECO:0000256" key="1">
    <source>
        <dbReference type="ARBA" id="ARBA00001974"/>
    </source>
</evidence>
<feature type="binding site" evidence="7">
    <location>
        <position position="227"/>
    </location>
    <ligand>
        <name>D-dopa</name>
        <dbReference type="ChEBI" id="CHEBI:149689"/>
    </ligand>
</feature>
<comment type="cofactor">
    <cofactor evidence="1 7">
        <name>FAD</name>
        <dbReference type="ChEBI" id="CHEBI:57692"/>
    </cofactor>
</comment>
<dbReference type="GO" id="GO:0019478">
    <property type="term" value="P:D-amino acid catabolic process"/>
    <property type="evidence" value="ECO:0007669"/>
    <property type="project" value="TreeGrafter"/>
</dbReference>
<name>A0AAN9VDU4_9ORTH</name>
<sequence>MATVAVIGAGVLGLTTAVALQRRMPWVSVTLITERLSPETTGDGSAGLWEPYLLGDTPSDNVLRWSKRSYDIFCELWKSPLAGDAGVSLVPVIYVSEDSNQSLPDWRQVVLGFKEMNKREISQFSSQFGKQYRFGFRYISFTCEPTKYLPLLLQEFKTRGGILQLSRVSSLNELASSRYSIVVNCTGLQARFVVPDLDMHPIRGQVLRVKAPEVFHCFMDDSNNGCYIIPNHETVILGGTKQNDWNLKVDPKDSQFIHSSCCSVLPQLRGAQIVKEWVGLRPGRFQVRLERESRKLPNGQEIEIVHNYGHGGAGVTLSWGCAEEAVDIVHKILEEKTPRAML</sequence>
<dbReference type="Proteomes" id="UP001378592">
    <property type="component" value="Unassembled WGS sequence"/>
</dbReference>
<dbReference type="Gene3D" id="3.30.9.10">
    <property type="entry name" value="D-Amino Acid Oxidase, subunit A, domain 2"/>
    <property type="match status" value="1"/>
</dbReference>
<comment type="subcellular location">
    <subcellularLocation>
        <location evidence="2">Peroxisome matrix</location>
    </subcellularLocation>
</comment>
<feature type="binding site" evidence="7">
    <location>
        <begin position="46"/>
        <end position="48"/>
    </location>
    <ligand>
        <name>FAD</name>
        <dbReference type="ChEBI" id="CHEBI:57692"/>
    </ligand>
</feature>
<feature type="binding site" evidence="7">
    <location>
        <position position="168"/>
    </location>
    <ligand>
        <name>FAD</name>
        <dbReference type="ChEBI" id="CHEBI:57692"/>
    </ligand>
</feature>
<dbReference type="PIRSF" id="PIRSF000189">
    <property type="entry name" value="D-aa_oxidase"/>
    <property type="match status" value="1"/>
</dbReference>
<protein>
    <recommendedName>
        <fullName evidence="8">FAD dependent oxidoreductase domain-containing protein</fullName>
    </recommendedName>
</protein>
<keyword evidence="6" id="KW-0560">Oxidoreductase</keyword>
<dbReference type="InterPro" id="IPR023209">
    <property type="entry name" value="DAO"/>
</dbReference>
<evidence type="ECO:0000256" key="6">
    <source>
        <dbReference type="ARBA" id="ARBA00023002"/>
    </source>
</evidence>
<dbReference type="InterPro" id="IPR006181">
    <property type="entry name" value="D-amino_acid_oxidase_CS"/>
</dbReference>
<dbReference type="PROSITE" id="PS00677">
    <property type="entry name" value="DAO"/>
    <property type="match status" value="1"/>
</dbReference>
<feature type="domain" description="FAD dependent oxidoreductase" evidence="8">
    <location>
        <begin position="4"/>
        <end position="327"/>
    </location>
</feature>
<dbReference type="AlphaFoldDB" id="A0AAN9VDU4"/>
<dbReference type="PANTHER" id="PTHR11530">
    <property type="entry name" value="D-AMINO ACID OXIDASE"/>
    <property type="match status" value="1"/>
</dbReference>
<comment type="caution">
    <text evidence="9">The sequence shown here is derived from an EMBL/GenBank/DDBJ whole genome shotgun (WGS) entry which is preliminary data.</text>
</comment>
<feature type="binding site" evidence="7">
    <location>
        <position position="281"/>
    </location>
    <ligand>
        <name>D-dopa</name>
        <dbReference type="ChEBI" id="CHEBI:149689"/>
    </ligand>
</feature>
<keyword evidence="10" id="KW-1185">Reference proteome</keyword>
<gene>
    <name evidence="9" type="ORF">R5R35_012663</name>
</gene>
<proteinExistence type="inferred from homology"/>
<evidence type="ECO:0000313" key="9">
    <source>
        <dbReference type="EMBL" id="KAK7789601.1"/>
    </source>
</evidence>
<feature type="binding site" evidence="7">
    <location>
        <begin position="311"/>
        <end position="316"/>
    </location>
    <ligand>
        <name>FAD</name>
        <dbReference type="ChEBI" id="CHEBI:57692"/>
    </ligand>
</feature>
<evidence type="ECO:0000256" key="3">
    <source>
        <dbReference type="ARBA" id="ARBA00006730"/>
    </source>
</evidence>